<name>A0A1J5TXX2_9ARCH</name>
<reference evidence="1 2" key="1">
    <citation type="submission" date="2016-08" db="EMBL/GenBank/DDBJ databases">
        <title>New Insights into Marine Group III Euryarchaeota, from dark to light.</title>
        <authorList>
            <person name="Haro-Moreno J.M."/>
            <person name="Rodriguez-Valera F."/>
            <person name="Lopez-Garcia P."/>
            <person name="Moreira D."/>
            <person name="Martin-Cuadrado A.B."/>
        </authorList>
    </citation>
    <scope>NUCLEOTIDE SEQUENCE [LARGE SCALE GENOMIC DNA]</scope>
    <source>
        <strain evidence="1">CG-Epi2</strain>
    </source>
</reference>
<accession>A0A1J5TXX2</accession>
<organism evidence="1 2">
    <name type="scientific">Marine Group III euryarchaeote CG-Epi2</name>
    <dbReference type="NCBI Taxonomy" id="1888996"/>
    <lineage>
        <taxon>Archaea</taxon>
        <taxon>Methanobacteriati</taxon>
        <taxon>Thermoplasmatota</taxon>
        <taxon>Thermoplasmata</taxon>
        <taxon>Candidatus Thermoprofundales</taxon>
    </lineage>
</organism>
<sequence>MEEPELRVGGWEKQGGRKWVKRLFSLTVVVFLGTILLGPNAVDYRPAYVSSDSLYFPTTWNGPFDIQYSKEFNGHLKISSISYEASDSKSGKMAVISISSLIDLSNLNTKAISTQSIVVEKVESQAMLEGVNLKSGTGKILNTEFIENHGVYANVYQWDANVTDSANFFLGNGIGSEILVKAYSWTIEKQSLNFNNGSDLSQLQSQTIICIVFGIDNNAIEQATEMIGNIKI</sequence>
<comment type="caution">
    <text evidence="1">The sequence shown here is derived from an EMBL/GenBank/DDBJ whole genome shotgun (WGS) entry which is preliminary data.</text>
</comment>
<protein>
    <submittedName>
        <fullName evidence="1">Uncharacterized protein</fullName>
    </submittedName>
</protein>
<gene>
    <name evidence="1" type="ORF">BET99_02710</name>
</gene>
<evidence type="ECO:0000313" key="2">
    <source>
        <dbReference type="Proteomes" id="UP000183615"/>
    </source>
</evidence>
<dbReference type="EMBL" id="MIYZ01000043">
    <property type="protein sequence ID" value="OIR21349.1"/>
    <property type="molecule type" value="Genomic_DNA"/>
</dbReference>
<evidence type="ECO:0000313" key="1">
    <source>
        <dbReference type="EMBL" id="OIR21349.1"/>
    </source>
</evidence>
<dbReference type="Proteomes" id="UP000183615">
    <property type="component" value="Unassembled WGS sequence"/>
</dbReference>
<proteinExistence type="predicted"/>
<dbReference type="AlphaFoldDB" id="A0A1J5TXX2"/>